<feature type="compositionally biased region" description="Basic and acidic residues" evidence="2">
    <location>
        <begin position="351"/>
        <end position="402"/>
    </location>
</feature>
<evidence type="ECO:0000313" key="3">
    <source>
        <dbReference type="EMBL" id="RCI05739.1"/>
    </source>
</evidence>
<dbReference type="AlphaFoldDB" id="A0A367KU66"/>
<evidence type="ECO:0000256" key="2">
    <source>
        <dbReference type="SAM" id="MobiDB-lite"/>
    </source>
</evidence>
<protein>
    <submittedName>
        <fullName evidence="3">Uncharacterized protein</fullName>
    </submittedName>
</protein>
<feature type="region of interest" description="Disordered" evidence="2">
    <location>
        <begin position="540"/>
        <end position="582"/>
    </location>
</feature>
<dbReference type="Proteomes" id="UP000253551">
    <property type="component" value="Unassembled WGS sequence"/>
</dbReference>
<reference evidence="3 4" key="1">
    <citation type="journal article" date="2018" name="G3 (Bethesda)">
        <title>Phylogenetic and Phylogenomic Definition of Rhizopus Species.</title>
        <authorList>
            <person name="Gryganskyi A.P."/>
            <person name="Golan J."/>
            <person name="Dolatabadi S."/>
            <person name="Mondo S."/>
            <person name="Robb S."/>
            <person name="Idnurm A."/>
            <person name="Muszewska A."/>
            <person name="Steczkiewicz K."/>
            <person name="Masonjones S."/>
            <person name="Liao H.L."/>
            <person name="Gajdeczka M.T."/>
            <person name="Anike F."/>
            <person name="Vuek A."/>
            <person name="Anishchenko I.M."/>
            <person name="Voigt K."/>
            <person name="de Hoog G.S."/>
            <person name="Smith M.E."/>
            <person name="Heitman J."/>
            <person name="Vilgalys R."/>
            <person name="Stajich J.E."/>
        </authorList>
    </citation>
    <scope>NUCLEOTIDE SEQUENCE [LARGE SCALE GENOMIC DNA]</scope>
    <source>
        <strain evidence="3 4">LSU 92-RS-03</strain>
    </source>
</reference>
<comment type="caution">
    <text evidence="3">The sequence shown here is derived from an EMBL/GenBank/DDBJ whole genome shotgun (WGS) entry which is preliminary data.</text>
</comment>
<feature type="compositionally biased region" description="Basic and acidic residues" evidence="2">
    <location>
        <begin position="235"/>
        <end position="248"/>
    </location>
</feature>
<organism evidence="3 4">
    <name type="scientific">Rhizopus stolonifer</name>
    <name type="common">Rhizopus nigricans</name>
    <dbReference type="NCBI Taxonomy" id="4846"/>
    <lineage>
        <taxon>Eukaryota</taxon>
        <taxon>Fungi</taxon>
        <taxon>Fungi incertae sedis</taxon>
        <taxon>Mucoromycota</taxon>
        <taxon>Mucoromycotina</taxon>
        <taxon>Mucoromycetes</taxon>
        <taxon>Mucorales</taxon>
        <taxon>Mucorineae</taxon>
        <taxon>Rhizopodaceae</taxon>
        <taxon>Rhizopus</taxon>
    </lineage>
</organism>
<dbReference type="EMBL" id="PJQM01000314">
    <property type="protein sequence ID" value="RCI05739.1"/>
    <property type="molecule type" value="Genomic_DNA"/>
</dbReference>
<dbReference type="PANTHER" id="PTHR47372">
    <property type="entry name" value="DAUER UP-REGULATED-RELATED"/>
    <property type="match status" value="1"/>
</dbReference>
<proteinExistence type="predicted"/>
<feature type="region of interest" description="Disordered" evidence="2">
    <location>
        <begin position="111"/>
        <end position="281"/>
    </location>
</feature>
<keyword evidence="1" id="KW-0175">Coiled coil</keyword>
<dbReference type="PANTHER" id="PTHR47372:SF11">
    <property type="entry name" value="RE19971P"/>
    <property type="match status" value="1"/>
</dbReference>
<keyword evidence="4" id="KW-1185">Reference proteome</keyword>
<accession>A0A367KU66</accession>
<dbReference type="Gene3D" id="1.20.120.20">
    <property type="entry name" value="Apolipoprotein"/>
    <property type="match status" value="2"/>
</dbReference>
<feature type="coiled-coil region" evidence="1">
    <location>
        <begin position="479"/>
        <end position="540"/>
    </location>
</feature>
<dbReference type="OrthoDB" id="2258573at2759"/>
<evidence type="ECO:0000313" key="4">
    <source>
        <dbReference type="Proteomes" id="UP000253551"/>
    </source>
</evidence>
<feature type="compositionally biased region" description="Polar residues" evidence="2">
    <location>
        <begin position="335"/>
        <end position="350"/>
    </location>
</feature>
<sequence length="597" mass="66467">MYKLTLHKTRLAALNARPSTRYFSTQKEPKTGPSKTFIASLLLAAGGFAYYQRQKEESNAKETNRKIAELGQRVIQNGQVKGDLKDAQYHLKESARSTGDATQDAYSKLKQEGREAADQMKSHAHDAASKAQDKYEDAKDSLKDNKDSLKAEKNPMVKEKVSPIKTKSHPEEILESEAEHRVKDTSGLVGKDTDKVKPVWDDKGAKERSANSPKVVVDHDHSKGGFLGGIFGSSDSDKHDNNVVHNERMPSVPVTQRTVYDPAPTVHGNPMAYEKRHKDPTKPAWEVDLERHAHDNVRDTSGLVGKDTDKVRAVWEEKAVRDDGRHAQPKEHSESFWSNLIGKTNDTASDISREATHEKDKLKHQYEQDKEKVGSMWQDVKDKASMKAKDVEHEAHRIKGDADNTIQEKTSQLQSGWNKVKNEAQSVVSGAQETASDVSGRLKAETDKASANAQYEKERLKRGAVDSFQEGKDRLGSGLNELQREASSGAEKLKAQTEETAKSWYQSGTEHVKSGISTVKDVADQELQWAEQKAQEAKKEVSQLLSPRKPENTGLSGHVKRGERYAEVEEGVLRPTRPNTDLKPAEVVVENASGKEM</sequence>
<feature type="compositionally biased region" description="Polar residues" evidence="2">
    <location>
        <begin position="404"/>
        <end position="437"/>
    </location>
</feature>
<feature type="compositionally biased region" description="Basic and acidic residues" evidence="2">
    <location>
        <begin position="320"/>
        <end position="334"/>
    </location>
</feature>
<dbReference type="STRING" id="4846.A0A367KU66"/>
<name>A0A367KU66_RHIST</name>
<feature type="compositionally biased region" description="Basic and acidic residues" evidence="2">
    <location>
        <begin position="191"/>
        <end position="209"/>
    </location>
</feature>
<feature type="region of interest" description="Disordered" evidence="2">
    <location>
        <begin position="320"/>
        <end position="456"/>
    </location>
</feature>
<evidence type="ECO:0000256" key="1">
    <source>
        <dbReference type="SAM" id="Coils"/>
    </source>
</evidence>
<gene>
    <name evidence="3" type="ORF">CU098_012434</name>
</gene>
<feature type="compositionally biased region" description="Basic and acidic residues" evidence="2">
    <location>
        <begin position="111"/>
        <end position="184"/>
    </location>
</feature>